<evidence type="ECO:0000313" key="2">
    <source>
        <dbReference type="Proteomes" id="UP000031501"/>
    </source>
</evidence>
<dbReference type="AlphaFoldDB" id="A0A221P7L0"/>
<dbReference type="EMBL" id="CP022433">
    <property type="protein sequence ID" value="ASN28076.1"/>
    <property type="molecule type" value="Genomic_DNA"/>
</dbReference>
<sequence length="69" mass="8057">MDIGEDLQNEVWKGIRRWISITSTTTRLRLPIHQMDDRGIPTAVEWDLYLIRTSVTSYGFKPAEFQCSI</sequence>
<proteinExistence type="predicted"/>
<keyword evidence="2" id="KW-1185">Reference proteome</keyword>
<reference evidence="1 2" key="1">
    <citation type="submission" date="2017-07" db="EMBL/GenBank/DDBJ databases">
        <title>Genome sequence of Streptomyces pluripotens MUSC 137T.</title>
        <authorList>
            <person name="Ser H.-L."/>
            <person name="Lee L.-H."/>
        </authorList>
    </citation>
    <scope>NUCLEOTIDE SEQUENCE [LARGE SCALE GENOMIC DNA]</scope>
    <source>
        <strain evidence="1 2">MUSC 137</strain>
    </source>
</reference>
<name>A0A221P7L0_9ACTN</name>
<dbReference type="Proteomes" id="UP000031501">
    <property type="component" value="Chromosome"/>
</dbReference>
<accession>A0A221P7L0</accession>
<gene>
    <name evidence="1" type="ORF">LK07_33295</name>
</gene>
<protein>
    <submittedName>
        <fullName evidence="1">Uncharacterized protein</fullName>
    </submittedName>
</protein>
<evidence type="ECO:0000313" key="1">
    <source>
        <dbReference type="EMBL" id="ASN28076.1"/>
    </source>
</evidence>
<organism evidence="1 2">
    <name type="scientific">Streptomyces pluripotens</name>
    <dbReference type="NCBI Taxonomy" id="1355015"/>
    <lineage>
        <taxon>Bacteria</taxon>
        <taxon>Bacillati</taxon>
        <taxon>Actinomycetota</taxon>
        <taxon>Actinomycetes</taxon>
        <taxon>Kitasatosporales</taxon>
        <taxon>Streptomycetaceae</taxon>
        <taxon>Streptomyces</taxon>
    </lineage>
</organism>
<dbReference type="KEGG" id="splu:LK06_032105"/>